<protein>
    <submittedName>
        <fullName evidence="3">Putative mitochondrial protein</fullName>
    </submittedName>
</protein>
<reference evidence="3 4" key="2">
    <citation type="journal article" date="2017" name="Nature">
        <title>The Apostasia genome and the evolution of orchids.</title>
        <authorList>
            <person name="Zhang G.Q."/>
            <person name="Liu K.W."/>
            <person name="Li Z."/>
            <person name="Lohaus R."/>
            <person name="Hsiao Y.Y."/>
            <person name="Niu S.C."/>
            <person name="Wang J.Y."/>
            <person name="Lin Y.C."/>
            <person name="Xu Q."/>
            <person name="Chen L.J."/>
            <person name="Yoshida K."/>
            <person name="Fujiwara S."/>
            <person name="Wang Z.W."/>
            <person name="Zhang Y.Q."/>
            <person name="Mitsuda N."/>
            <person name="Wang M."/>
            <person name="Liu G.H."/>
            <person name="Pecoraro L."/>
            <person name="Huang H.X."/>
            <person name="Xiao X.J."/>
            <person name="Lin M."/>
            <person name="Wu X.Y."/>
            <person name="Wu W.L."/>
            <person name="Chen Y.Y."/>
            <person name="Chang S.B."/>
            <person name="Sakamoto S."/>
            <person name="Ohme-Takagi M."/>
            <person name="Yagi M."/>
            <person name="Zeng S.J."/>
            <person name="Shen C.Y."/>
            <person name="Yeh C.M."/>
            <person name="Luo Y.B."/>
            <person name="Tsai W.C."/>
            <person name="Van de Peer Y."/>
            <person name="Liu Z.J."/>
        </authorList>
    </citation>
    <scope>NUCLEOTIDE SEQUENCE [LARGE SCALE GENOMIC DNA]</scope>
    <source>
        <tissue evidence="3">The whole plant</tissue>
    </source>
</reference>
<dbReference type="InterPro" id="IPR000477">
    <property type="entry name" value="RT_dom"/>
</dbReference>
<dbReference type="CDD" id="cd01647">
    <property type="entry name" value="RT_LTR"/>
    <property type="match status" value="1"/>
</dbReference>
<evidence type="ECO:0000313" key="3">
    <source>
        <dbReference type="EMBL" id="PKU82070.1"/>
    </source>
</evidence>
<keyword evidence="4" id="KW-1185">Reference proteome</keyword>
<sequence length="238" mass="26902">MVDIASSHNIFSFMDGSSGYNQIKMAPEDEKFTAFRTPIGVFCYKVMPFGLKNAGATYQRAMTVIFDELIHVQVECYVDDLVVKSKVRSDHLRDLRIVFECLRKHDLKMNPLKCAFGVSAGKFLSFIVRYRDIEIDPSMIKAIKDLKPPKSLTQLRSFQGNLAFLRRFISNLAGRCHPFTALAKKDAHFYWDKNCQEAFDSIKCYLTNPPVLAAPIVGKSLILYTTALDESLGALLAQ</sequence>
<reference evidence="3 4" key="1">
    <citation type="journal article" date="2016" name="Sci. Rep.">
        <title>The Dendrobium catenatum Lindl. genome sequence provides insights into polysaccharide synthase, floral development and adaptive evolution.</title>
        <authorList>
            <person name="Zhang G.Q."/>
            <person name="Xu Q."/>
            <person name="Bian C."/>
            <person name="Tsai W.C."/>
            <person name="Yeh C.M."/>
            <person name="Liu K.W."/>
            <person name="Yoshida K."/>
            <person name="Zhang L.S."/>
            <person name="Chang S.B."/>
            <person name="Chen F."/>
            <person name="Shi Y."/>
            <person name="Su Y.Y."/>
            <person name="Zhang Y.Q."/>
            <person name="Chen L.J."/>
            <person name="Yin Y."/>
            <person name="Lin M."/>
            <person name="Huang H."/>
            <person name="Deng H."/>
            <person name="Wang Z.W."/>
            <person name="Zhu S.L."/>
            <person name="Zhao X."/>
            <person name="Deng C."/>
            <person name="Niu S.C."/>
            <person name="Huang J."/>
            <person name="Wang M."/>
            <person name="Liu G.H."/>
            <person name="Yang H.J."/>
            <person name="Xiao X.J."/>
            <person name="Hsiao Y.Y."/>
            <person name="Wu W.L."/>
            <person name="Chen Y.Y."/>
            <person name="Mitsuda N."/>
            <person name="Ohme-Takagi M."/>
            <person name="Luo Y.B."/>
            <person name="Van de Peer Y."/>
            <person name="Liu Z.J."/>
        </authorList>
    </citation>
    <scope>NUCLEOTIDE SEQUENCE [LARGE SCALE GENOMIC DNA]</scope>
    <source>
        <tissue evidence="3">The whole plant</tissue>
    </source>
</reference>
<feature type="domain" description="Reverse transcriptase" evidence="2">
    <location>
        <begin position="1"/>
        <end position="128"/>
    </location>
</feature>
<name>A0A2I0X2D9_9ASPA</name>
<dbReference type="SUPFAM" id="SSF56672">
    <property type="entry name" value="DNA/RNA polymerases"/>
    <property type="match status" value="1"/>
</dbReference>
<dbReference type="InterPro" id="IPR041577">
    <property type="entry name" value="RT_RNaseH_2"/>
</dbReference>
<dbReference type="PROSITE" id="PS50878">
    <property type="entry name" value="RT_POL"/>
    <property type="match status" value="1"/>
</dbReference>
<dbReference type="Pfam" id="PF17919">
    <property type="entry name" value="RT_RNaseH_2"/>
    <property type="match status" value="1"/>
</dbReference>
<dbReference type="PANTHER" id="PTHR37984:SF5">
    <property type="entry name" value="PROTEIN NYNRIN-LIKE"/>
    <property type="match status" value="1"/>
</dbReference>
<organism evidence="3 4">
    <name type="scientific">Dendrobium catenatum</name>
    <dbReference type="NCBI Taxonomy" id="906689"/>
    <lineage>
        <taxon>Eukaryota</taxon>
        <taxon>Viridiplantae</taxon>
        <taxon>Streptophyta</taxon>
        <taxon>Embryophyta</taxon>
        <taxon>Tracheophyta</taxon>
        <taxon>Spermatophyta</taxon>
        <taxon>Magnoliopsida</taxon>
        <taxon>Liliopsida</taxon>
        <taxon>Asparagales</taxon>
        <taxon>Orchidaceae</taxon>
        <taxon>Epidendroideae</taxon>
        <taxon>Malaxideae</taxon>
        <taxon>Dendrobiinae</taxon>
        <taxon>Dendrobium</taxon>
    </lineage>
</organism>
<dbReference type="GO" id="GO:0003824">
    <property type="term" value="F:catalytic activity"/>
    <property type="evidence" value="ECO:0007669"/>
    <property type="project" value="UniProtKB-KW"/>
</dbReference>
<evidence type="ECO:0000256" key="1">
    <source>
        <dbReference type="ARBA" id="ARBA00023268"/>
    </source>
</evidence>
<dbReference type="FunFam" id="3.30.70.270:FF:000063">
    <property type="entry name" value="Zinc knuckle domaincontaining protein"/>
    <property type="match status" value="1"/>
</dbReference>
<dbReference type="Pfam" id="PF00078">
    <property type="entry name" value="RVT_1"/>
    <property type="match status" value="1"/>
</dbReference>
<evidence type="ECO:0000313" key="4">
    <source>
        <dbReference type="Proteomes" id="UP000233837"/>
    </source>
</evidence>
<evidence type="ECO:0000259" key="2">
    <source>
        <dbReference type="PROSITE" id="PS50878"/>
    </source>
</evidence>
<dbReference type="Proteomes" id="UP000233837">
    <property type="component" value="Unassembled WGS sequence"/>
</dbReference>
<dbReference type="InterPro" id="IPR043128">
    <property type="entry name" value="Rev_trsase/Diguanyl_cyclase"/>
</dbReference>
<dbReference type="AlphaFoldDB" id="A0A2I0X2D9"/>
<dbReference type="InterPro" id="IPR043502">
    <property type="entry name" value="DNA/RNA_pol_sf"/>
</dbReference>
<dbReference type="Gene3D" id="3.10.10.10">
    <property type="entry name" value="HIV Type 1 Reverse Transcriptase, subunit A, domain 1"/>
    <property type="match status" value="1"/>
</dbReference>
<keyword evidence="1" id="KW-0511">Multifunctional enzyme</keyword>
<proteinExistence type="predicted"/>
<dbReference type="EMBL" id="KZ502211">
    <property type="protein sequence ID" value="PKU82070.1"/>
    <property type="molecule type" value="Genomic_DNA"/>
</dbReference>
<dbReference type="Gene3D" id="3.30.70.270">
    <property type="match status" value="2"/>
</dbReference>
<accession>A0A2I0X2D9</accession>
<dbReference type="InterPro" id="IPR050951">
    <property type="entry name" value="Retrovirus_Pol_polyprotein"/>
</dbReference>
<dbReference type="PANTHER" id="PTHR37984">
    <property type="entry name" value="PROTEIN CBG26694"/>
    <property type="match status" value="1"/>
</dbReference>
<gene>
    <name evidence="3" type="ORF">MA16_Dca004087</name>
</gene>